<keyword evidence="3" id="KW-1185">Reference proteome</keyword>
<dbReference type="RefSeq" id="XP_012768576.1">
    <property type="nucleotide sequence ID" value="XM_012913122.1"/>
</dbReference>
<accession>A0A061DDM6</accession>
<proteinExistence type="predicted"/>
<dbReference type="GO" id="GO:0006368">
    <property type="term" value="P:transcription elongation by RNA polymerase II"/>
    <property type="evidence" value="ECO:0007669"/>
    <property type="project" value="InterPro"/>
</dbReference>
<organism evidence="2 3">
    <name type="scientific">Babesia bigemina</name>
    <dbReference type="NCBI Taxonomy" id="5866"/>
    <lineage>
        <taxon>Eukaryota</taxon>
        <taxon>Sar</taxon>
        <taxon>Alveolata</taxon>
        <taxon>Apicomplexa</taxon>
        <taxon>Aconoidasida</taxon>
        <taxon>Piroplasmida</taxon>
        <taxon>Babesiidae</taxon>
        <taxon>Babesia</taxon>
    </lineage>
</organism>
<dbReference type="GO" id="GO:0016593">
    <property type="term" value="C:Cdc73/Paf1 complex"/>
    <property type="evidence" value="ECO:0007669"/>
    <property type="project" value="InterPro"/>
</dbReference>
<dbReference type="InterPro" id="IPR007133">
    <property type="entry name" value="RNA_pol_II-assoc_Paf1"/>
</dbReference>
<dbReference type="GeneID" id="24564931"/>
<dbReference type="KEGG" id="bbig:BBBOND_0302940"/>
<gene>
    <name evidence="2" type="ORF">BBBOND_0302940</name>
</gene>
<dbReference type="AlphaFoldDB" id="A0A061DDM6"/>
<evidence type="ECO:0000313" key="2">
    <source>
        <dbReference type="EMBL" id="CDR96390.1"/>
    </source>
</evidence>
<dbReference type="OrthoDB" id="361033at2759"/>
<dbReference type="Pfam" id="PF03985">
    <property type="entry name" value="Paf1"/>
    <property type="match status" value="1"/>
</dbReference>
<dbReference type="EMBL" id="LK391709">
    <property type="protein sequence ID" value="CDR96390.1"/>
    <property type="molecule type" value="Genomic_DNA"/>
</dbReference>
<name>A0A061DDM6_BABBI</name>
<sequence>MSKRKEGGEGGTKSESVDTLSAYLQKKSPLLGSLEFDTSIPEPPVDANLLTYELNEDAIAYELSALELYAGFTSFRDFENGVTCESFEPASYSNYAIENQELLDELGAYAQNLDAAGMERLTRLRAEALQTREMQTLYPLINKLRDAMPNDVRHVLFAAEGVEPKGPPADRVPVTQPDSSADDQEDAVREKWSSMSVAERIEHHISQINDTFVSASSLKHPTNPRAKIAKHYKVMPNVGLWKNRYVQVGVDGVTSASATEDAGKLAVGGILHVAKDSATQRLYEYYKSATEDEEQDVKHNPGSQELFKFVRMYSCQQSTKVEGNDNYFLISLPPRLHNKVKTNTGASGMASPRPDEMDIEGDEEDDLADSVVHILPVKGQKMVLTKAGKAKVPDIMLTYTEDIVLRQD</sequence>
<reference evidence="3" key="1">
    <citation type="journal article" date="2014" name="Nucleic Acids Res.">
        <title>The evolutionary dynamics of variant antigen genes in Babesia reveal a history of genomic innovation underlying host-parasite interaction.</title>
        <authorList>
            <person name="Jackson A.P."/>
            <person name="Otto T.D."/>
            <person name="Darby A."/>
            <person name="Ramaprasad A."/>
            <person name="Xia D."/>
            <person name="Echaide I.E."/>
            <person name="Farber M."/>
            <person name="Gahlot S."/>
            <person name="Gamble J."/>
            <person name="Gupta D."/>
            <person name="Gupta Y."/>
            <person name="Jackson L."/>
            <person name="Malandrin L."/>
            <person name="Malas T.B."/>
            <person name="Moussa E."/>
            <person name="Nair M."/>
            <person name="Reid A.J."/>
            <person name="Sanders M."/>
            <person name="Sharma J."/>
            <person name="Tracey A."/>
            <person name="Quail M.A."/>
            <person name="Weir W."/>
            <person name="Wastling J.M."/>
            <person name="Hall N."/>
            <person name="Willadsen P."/>
            <person name="Lingelbach K."/>
            <person name="Shiels B."/>
            <person name="Tait A."/>
            <person name="Berriman M."/>
            <person name="Allred D.R."/>
            <person name="Pain A."/>
        </authorList>
    </citation>
    <scope>NUCLEOTIDE SEQUENCE [LARGE SCALE GENOMIC DNA]</scope>
    <source>
        <strain evidence="3">Bond</strain>
    </source>
</reference>
<dbReference type="Proteomes" id="UP000033188">
    <property type="component" value="Chromosome 3"/>
</dbReference>
<protein>
    <submittedName>
        <fullName evidence="2">Uncharacterized protein</fullName>
    </submittedName>
</protein>
<evidence type="ECO:0000313" key="3">
    <source>
        <dbReference type="Proteomes" id="UP000033188"/>
    </source>
</evidence>
<dbReference type="STRING" id="5866.A0A061DDM6"/>
<feature type="region of interest" description="Disordered" evidence="1">
    <location>
        <begin position="162"/>
        <end position="186"/>
    </location>
</feature>
<dbReference type="OMA" id="KFIRQYT"/>
<dbReference type="VEuPathDB" id="PiroplasmaDB:BBBOND_0302940"/>
<evidence type="ECO:0000256" key="1">
    <source>
        <dbReference type="SAM" id="MobiDB-lite"/>
    </source>
</evidence>